<dbReference type="EMBL" id="HG793128">
    <property type="protein sequence ID" value="CDK27488.1"/>
    <property type="molecule type" value="Genomic_DNA"/>
</dbReference>
<dbReference type="InterPro" id="IPR050134">
    <property type="entry name" value="NAD-dep_sirtuin_deacylases"/>
</dbReference>
<evidence type="ECO:0000256" key="4">
    <source>
        <dbReference type="PROSITE-ProRule" id="PRU00236"/>
    </source>
</evidence>
<comment type="similarity">
    <text evidence="1">Belongs to the sirtuin family. Class I subfamily.</text>
</comment>
<feature type="binding site" evidence="4">
    <location>
        <position position="185"/>
    </location>
    <ligand>
        <name>Zn(2+)</name>
        <dbReference type="ChEBI" id="CHEBI:29105"/>
    </ligand>
</feature>
<evidence type="ECO:0000256" key="2">
    <source>
        <dbReference type="ARBA" id="ARBA00022679"/>
    </source>
</evidence>
<dbReference type="InterPro" id="IPR026591">
    <property type="entry name" value="Sirtuin_cat_small_dom_sf"/>
</dbReference>
<reference evidence="7" key="1">
    <citation type="submission" date="2013-12" db="EMBL/GenBank/DDBJ databases">
        <authorList>
            <person name="Genoscope - CEA"/>
        </authorList>
    </citation>
    <scope>NUCLEOTIDE SEQUENCE</scope>
    <source>
        <strain evidence="7">CBS 1993</strain>
    </source>
</reference>
<evidence type="ECO:0000313" key="8">
    <source>
        <dbReference type="Proteomes" id="UP000019384"/>
    </source>
</evidence>
<feature type="region of interest" description="Disordered" evidence="5">
    <location>
        <begin position="400"/>
        <end position="439"/>
    </location>
</feature>
<protein>
    <recommendedName>
        <fullName evidence="6">Deacetylase sirtuin-type domain-containing protein</fullName>
    </recommendedName>
</protein>
<dbReference type="AlphaFoldDB" id="W6MMQ2"/>
<dbReference type="RefSeq" id="XP_022459482.1">
    <property type="nucleotide sequence ID" value="XM_022601883.1"/>
</dbReference>
<dbReference type="Pfam" id="PF02146">
    <property type="entry name" value="SIR2"/>
    <property type="match status" value="1"/>
</dbReference>
<dbReference type="HOGENOM" id="CLU_021544_4_0_1"/>
<name>W6MMQ2_9ASCO</name>
<sequence>MQVISLNTQDSSERIKLSSITSSVSKSRKVVVLTGAGISCNAGIPDFRSSEGLYNMVKAKHPNLVVKGKDLFDISLFRDEDTMKIFCTFMEQLYSHTICANPTETHKFLRRLMERKKLIKCYTQNIDGIERKVGMRTGTEGKWKDLDTVQLHGDLNSLACTQCFQTYSWEEKHKEMLREGEMPECPDCVAKFEERLSCGKRLASSNIGILRPNIILYGENHPHAESIARGIQQDANRAPNLLLIFGTSLKVDGVKKLVRTMAKKIHEKENGLVIFINQTQISTSSWDGIIDYQIQADCDEWIINLKKEIPDLFLTQAQLDLKKQKKVKEQDYSIAALTPPSTPKHKDRYLNLILNTPSPKKSKPVSIFSDSEYPITASSPRRTPRKTRLINDKENVERISPPFSPIAKMSPFKKPELASPEFSPLKKCQSPSKKRKLAQEVELEENNVFMKRTRSTRSLSPAR</sequence>
<evidence type="ECO:0000256" key="5">
    <source>
        <dbReference type="SAM" id="MobiDB-lite"/>
    </source>
</evidence>
<feature type="binding site" evidence="4">
    <location>
        <position position="198"/>
    </location>
    <ligand>
        <name>Zn(2+)</name>
        <dbReference type="ChEBI" id="CHEBI:29105"/>
    </ligand>
</feature>
<dbReference type="GO" id="GO:0070403">
    <property type="term" value="F:NAD+ binding"/>
    <property type="evidence" value="ECO:0007669"/>
    <property type="project" value="InterPro"/>
</dbReference>
<dbReference type="GO" id="GO:0005634">
    <property type="term" value="C:nucleus"/>
    <property type="evidence" value="ECO:0007669"/>
    <property type="project" value="TreeGrafter"/>
</dbReference>
<feature type="domain" description="Deacetylase sirtuin-type" evidence="6">
    <location>
        <begin position="10"/>
        <end position="322"/>
    </location>
</feature>
<keyword evidence="3" id="KW-0520">NAD</keyword>
<dbReference type="GO" id="GO:0017136">
    <property type="term" value="F:histone deacetylase activity, NAD-dependent"/>
    <property type="evidence" value="ECO:0007669"/>
    <property type="project" value="TreeGrafter"/>
</dbReference>
<evidence type="ECO:0000256" key="1">
    <source>
        <dbReference type="ARBA" id="ARBA00006924"/>
    </source>
</evidence>
<dbReference type="GO" id="GO:0046872">
    <property type="term" value="F:metal ion binding"/>
    <property type="evidence" value="ECO:0007669"/>
    <property type="project" value="UniProtKB-KW"/>
</dbReference>
<keyword evidence="8" id="KW-1185">Reference proteome</keyword>
<keyword evidence="4" id="KW-0862">Zinc</keyword>
<dbReference type="GeneID" id="34520870"/>
<accession>W6MMQ2</accession>
<evidence type="ECO:0000256" key="3">
    <source>
        <dbReference type="ARBA" id="ARBA00023027"/>
    </source>
</evidence>
<dbReference type="Proteomes" id="UP000019384">
    <property type="component" value="Unassembled WGS sequence"/>
</dbReference>
<feature type="active site" description="Proton acceptor" evidence="4">
    <location>
        <position position="152"/>
    </location>
</feature>
<dbReference type="PANTHER" id="PTHR11085:SF8">
    <property type="entry name" value="NAD-DEPENDENT HISTONE DEACETYLASE HST3"/>
    <property type="match status" value="1"/>
</dbReference>
<proteinExistence type="inferred from homology"/>
<keyword evidence="4" id="KW-0479">Metal-binding</keyword>
<keyword evidence="2" id="KW-0808">Transferase</keyword>
<dbReference type="Gene3D" id="3.30.1600.10">
    <property type="entry name" value="SIR2/SIRT2 'Small Domain"/>
    <property type="match status" value="1"/>
</dbReference>
<dbReference type="PANTHER" id="PTHR11085">
    <property type="entry name" value="NAD-DEPENDENT PROTEIN DEACYLASE SIRTUIN-5, MITOCHONDRIAL-RELATED"/>
    <property type="match status" value="1"/>
</dbReference>
<feature type="binding site" evidence="4">
    <location>
        <position position="160"/>
    </location>
    <ligand>
        <name>Zn(2+)</name>
        <dbReference type="ChEBI" id="CHEBI:29105"/>
    </ligand>
</feature>
<dbReference type="STRING" id="1382522.W6MMQ2"/>
<dbReference type="InterPro" id="IPR003000">
    <property type="entry name" value="Sirtuin"/>
</dbReference>
<evidence type="ECO:0000259" key="6">
    <source>
        <dbReference type="PROSITE" id="PS50305"/>
    </source>
</evidence>
<dbReference type="PROSITE" id="PS50305">
    <property type="entry name" value="SIRTUIN"/>
    <property type="match status" value="1"/>
</dbReference>
<evidence type="ECO:0000313" key="7">
    <source>
        <dbReference type="EMBL" id="CDK27488.1"/>
    </source>
</evidence>
<dbReference type="InterPro" id="IPR026590">
    <property type="entry name" value="Ssirtuin_cat_dom"/>
</dbReference>
<reference evidence="7" key="2">
    <citation type="submission" date="2014-02" db="EMBL/GenBank/DDBJ databases">
        <title>Complete DNA sequence of /Kuraishia capsulata/ illustrates novel genomic features among budding yeasts (/Saccharomycotina/).</title>
        <authorList>
            <person name="Morales L."/>
            <person name="Noel B."/>
            <person name="Porcel B."/>
            <person name="Marcet-Houben M."/>
            <person name="Hullo M-F."/>
            <person name="Sacerdot C."/>
            <person name="Tekaia F."/>
            <person name="Leh-Louis V."/>
            <person name="Despons L."/>
            <person name="Khanna V."/>
            <person name="Aury J-M."/>
            <person name="Barbe V."/>
            <person name="Couloux A."/>
            <person name="Labadie K."/>
            <person name="Pelletier E."/>
            <person name="Souciet J-L."/>
            <person name="Boekhout T."/>
            <person name="Gabaldon T."/>
            <person name="Wincker P."/>
            <person name="Dujon B."/>
        </authorList>
    </citation>
    <scope>NUCLEOTIDE SEQUENCE</scope>
    <source>
        <strain evidence="7">CBS 1993</strain>
    </source>
</reference>
<feature type="binding site" evidence="4">
    <location>
        <position position="163"/>
    </location>
    <ligand>
        <name>Zn(2+)</name>
        <dbReference type="ChEBI" id="CHEBI:29105"/>
    </ligand>
</feature>
<dbReference type="OrthoDB" id="2919105at2759"/>
<dbReference type="InterPro" id="IPR029035">
    <property type="entry name" value="DHS-like_NAD/FAD-binding_dom"/>
</dbReference>
<dbReference type="Gene3D" id="3.40.50.1220">
    <property type="entry name" value="TPP-binding domain"/>
    <property type="match status" value="1"/>
</dbReference>
<organism evidence="7 8">
    <name type="scientific">Kuraishia capsulata CBS 1993</name>
    <dbReference type="NCBI Taxonomy" id="1382522"/>
    <lineage>
        <taxon>Eukaryota</taxon>
        <taxon>Fungi</taxon>
        <taxon>Dikarya</taxon>
        <taxon>Ascomycota</taxon>
        <taxon>Saccharomycotina</taxon>
        <taxon>Pichiomycetes</taxon>
        <taxon>Pichiales</taxon>
        <taxon>Pichiaceae</taxon>
        <taxon>Kuraishia</taxon>
    </lineage>
</organism>
<gene>
    <name evidence="7" type="ORF">KUCA_T00003466001</name>
</gene>
<dbReference type="SUPFAM" id="SSF52467">
    <property type="entry name" value="DHS-like NAD/FAD-binding domain"/>
    <property type="match status" value="1"/>
</dbReference>